<evidence type="ECO:0000313" key="2">
    <source>
        <dbReference type="EMBL" id="PWY54483.1"/>
    </source>
</evidence>
<reference evidence="4 6" key="2">
    <citation type="submission" date="2018-12" db="EMBL/GenBank/DDBJ databases">
        <title>Legionella sp,whole genome shotgun sequence.</title>
        <authorList>
            <person name="Wu H."/>
        </authorList>
    </citation>
    <scope>NUCLEOTIDE SEQUENCE [LARGE SCALE GENOMIC DNA]</scope>
    <source>
        <strain evidence="4">Km489</strain>
        <strain evidence="6">km489</strain>
    </source>
</reference>
<feature type="region of interest" description="Disordered" evidence="1">
    <location>
        <begin position="54"/>
        <end position="93"/>
    </location>
</feature>
<evidence type="ECO:0000313" key="3">
    <source>
        <dbReference type="EMBL" id="PWY55662.1"/>
    </source>
</evidence>
<reference evidence="3 5" key="1">
    <citation type="submission" date="2018-05" db="EMBL/GenBank/DDBJ databases">
        <title>Legionella qingyii sp.nov., whole genome shotgun sequence.</title>
        <authorList>
            <person name="Wu H."/>
            <person name="Zhu Q."/>
            <person name="Hu C."/>
        </authorList>
    </citation>
    <scope>NUCLEOTIDE SEQUENCE [LARGE SCALE GENOMIC DNA]</scope>
    <source>
        <strain evidence="3 5">HEB18</strain>
    </source>
</reference>
<organism evidence="3 5">
    <name type="scientific">Legionella qingyii</name>
    <dbReference type="NCBI Taxonomy" id="2184757"/>
    <lineage>
        <taxon>Bacteria</taxon>
        <taxon>Pseudomonadati</taxon>
        <taxon>Pseudomonadota</taxon>
        <taxon>Gammaproteobacteria</taxon>
        <taxon>Legionellales</taxon>
        <taxon>Legionellaceae</taxon>
        <taxon>Legionella</taxon>
    </lineage>
</organism>
<evidence type="ECO:0000313" key="5">
    <source>
        <dbReference type="Proteomes" id="UP000247152"/>
    </source>
</evidence>
<dbReference type="Proteomes" id="UP000287374">
    <property type="component" value="Unassembled WGS sequence"/>
</dbReference>
<sequence>MSEKNVPEELKIEKLLDKLSPEAKAAVKDLVDRGSSNSSYVLCSLEMMKKRVLKENSLTDQIPTSYEDKYSDNYYSDSGNYSDKSYSDTHYGDKGGYNDNYNDIVAKLTSDNNLSDDNDLNYSNTKFKP</sequence>
<keyword evidence="6" id="KW-1185">Reference proteome</keyword>
<name>A0A317U5B0_9GAMM</name>
<dbReference type="EMBL" id="RZGX01000015">
    <property type="protein sequence ID" value="RUR21670.1"/>
    <property type="molecule type" value="Genomic_DNA"/>
</dbReference>
<feature type="region of interest" description="Disordered" evidence="1">
    <location>
        <begin position="109"/>
        <end position="129"/>
    </location>
</feature>
<dbReference type="AlphaFoldDB" id="A0A317U5B0"/>
<dbReference type="RefSeq" id="WP_110142570.1">
    <property type="nucleotide sequence ID" value="NZ_QHJG01000015.1"/>
</dbReference>
<evidence type="ECO:0000313" key="4">
    <source>
        <dbReference type="EMBL" id="RUR21670.1"/>
    </source>
</evidence>
<dbReference type="EMBL" id="QHJG01000015">
    <property type="protein sequence ID" value="PWY55662.1"/>
    <property type="molecule type" value="Genomic_DNA"/>
</dbReference>
<proteinExistence type="predicted"/>
<evidence type="ECO:0000256" key="1">
    <source>
        <dbReference type="SAM" id="MobiDB-lite"/>
    </source>
</evidence>
<dbReference type="EMBL" id="QHJG01000033">
    <property type="protein sequence ID" value="PWY54483.1"/>
    <property type="molecule type" value="Genomic_DNA"/>
</dbReference>
<comment type="caution">
    <text evidence="3">The sequence shown here is derived from an EMBL/GenBank/DDBJ whole genome shotgun (WGS) entry which is preliminary data.</text>
</comment>
<protein>
    <submittedName>
        <fullName evidence="3">Uncharacterized protein</fullName>
    </submittedName>
</protein>
<accession>A0A317U5B0</accession>
<gene>
    <name evidence="3" type="ORF">DGG96_10220</name>
    <name evidence="2" type="ORF">DGG96_16740</name>
    <name evidence="4" type="ORF">ELY20_11995</name>
</gene>
<feature type="compositionally biased region" description="Low complexity" evidence="1">
    <location>
        <begin position="72"/>
        <end position="84"/>
    </location>
</feature>
<dbReference type="Proteomes" id="UP000247152">
    <property type="component" value="Unassembled WGS sequence"/>
</dbReference>
<evidence type="ECO:0000313" key="6">
    <source>
        <dbReference type="Proteomes" id="UP000287374"/>
    </source>
</evidence>